<comment type="caution">
    <text evidence="1">The sequence shown here is derived from an EMBL/GenBank/DDBJ whole genome shotgun (WGS) entry which is preliminary data.</text>
</comment>
<evidence type="ECO:0000313" key="2">
    <source>
        <dbReference type="Proteomes" id="UP001148614"/>
    </source>
</evidence>
<proteinExistence type="predicted"/>
<protein>
    <submittedName>
        <fullName evidence="1">Uncharacterized protein</fullName>
    </submittedName>
</protein>
<accession>A0A9W8NGF9</accession>
<dbReference type="EMBL" id="JANPWZ010000582">
    <property type="protein sequence ID" value="KAJ3574873.1"/>
    <property type="molecule type" value="Genomic_DNA"/>
</dbReference>
<gene>
    <name evidence="1" type="ORF">NPX13_g4228</name>
</gene>
<dbReference type="AlphaFoldDB" id="A0A9W8NGF9"/>
<name>A0A9W8NGF9_9PEZI</name>
<organism evidence="1 2">
    <name type="scientific">Xylaria arbuscula</name>
    <dbReference type="NCBI Taxonomy" id="114810"/>
    <lineage>
        <taxon>Eukaryota</taxon>
        <taxon>Fungi</taxon>
        <taxon>Dikarya</taxon>
        <taxon>Ascomycota</taxon>
        <taxon>Pezizomycotina</taxon>
        <taxon>Sordariomycetes</taxon>
        <taxon>Xylariomycetidae</taxon>
        <taxon>Xylariales</taxon>
        <taxon>Xylariaceae</taxon>
        <taxon>Xylaria</taxon>
    </lineage>
</organism>
<reference evidence="1" key="1">
    <citation type="submission" date="2022-07" db="EMBL/GenBank/DDBJ databases">
        <title>Genome Sequence of Xylaria arbuscula.</title>
        <authorList>
            <person name="Buettner E."/>
        </authorList>
    </citation>
    <scope>NUCLEOTIDE SEQUENCE</scope>
    <source>
        <strain evidence="1">VT107</strain>
    </source>
</reference>
<dbReference type="Proteomes" id="UP001148614">
    <property type="component" value="Unassembled WGS sequence"/>
</dbReference>
<evidence type="ECO:0000313" key="1">
    <source>
        <dbReference type="EMBL" id="KAJ3574873.1"/>
    </source>
</evidence>
<sequence>MPTLKYAKAGYAEVCMGERVAVEGELLFWAGQASGNDGCRGNARPKRAKLPSETSTAIPIRPSGLLVAC</sequence>
<keyword evidence="2" id="KW-1185">Reference proteome</keyword>